<sequence>MIILKKIQRKIMIKIKTKNTILSKFNGIIQYHKNSKDNEPSSNLNKFNISNNTEISDIEISKYNEILEGLNNIILMFSSQSNKRKLKNMLPENKFIIISNLISNSHNKNEELKQKTLKMKK</sequence>
<dbReference type="Proteomes" id="UP000193920">
    <property type="component" value="Unassembled WGS sequence"/>
</dbReference>
<reference evidence="1 2" key="1">
    <citation type="submission" date="2016-08" db="EMBL/GenBank/DDBJ databases">
        <title>A Parts List for Fungal Cellulosomes Revealed by Comparative Genomics.</title>
        <authorList>
            <consortium name="DOE Joint Genome Institute"/>
            <person name="Haitjema C.H."/>
            <person name="Gilmore S.P."/>
            <person name="Henske J.K."/>
            <person name="Solomon K.V."/>
            <person name="De Groot R."/>
            <person name="Kuo A."/>
            <person name="Mondo S.J."/>
            <person name="Salamov A.A."/>
            <person name="Labutti K."/>
            <person name="Zhao Z."/>
            <person name="Chiniquy J."/>
            <person name="Barry K."/>
            <person name="Brewer H.M."/>
            <person name="Purvine S.O."/>
            <person name="Wright A.T."/>
            <person name="Boxma B."/>
            <person name="Van Alen T."/>
            <person name="Hackstein J.H."/>
            <person name="Baker S.E."/>
            <person name="Grigoriev I.V."/>
            <person name="O'Malley M.A."/>
        </authorList>
    </citation>
    <scope>NUCLEOTIDE SEQUENCE [LARGE SCALE GENOMIC DNA]</scope>
    <source>
        <strain evidence="1 2">G1</strain>
    </source>
</reference>
<accession>A0A1Y2BYR7</accession>
<dbReference type="EMBL" id="MCOG01000133">
    <property type="protein sequence ID" value="ORY39215.1"/>
    <property type="molecule type" value="Genomic_DNA"/>
</dbReference>
<organism evidence="1 2">
    <name type="scientific">Neocallimastix californiae</name>
    <dbReference type="NCBI Taxonomy" id="1754190"/>
    <lineage>
        <taxon>Eukaryota</taxon>
        <taxon>Fungi</taxon>
        <taxon>Fungi incertae sedis</taxon>
        <taxon>Chytridiomycota</taxon>
        <taxon>Chytridiomycota incertae sedis</taxon>
        <taxon>Neocallimastigomycetes</taxon>
        <taxon>Neocallimastigales</taxon>
        <taxon>Neocallimastigaceae</taxon>
        <taxon>Neocallimastix</taxon>
    </lineage>
</organism>
<keyword evidence="2" id="KW-1185">Reference proteome</keyword>
<evidence type="ECO:0000313" key="2">
    <source>
        <dbReference type="Proteomes" id="UP000193920"/>
    </source>
</evidence>
<comment type="caution">
    <text evidence="1">The sequence shown here is derived from an EMBL/GenBank/DDBJ whole genome shotgun (WGS) entry which is preliminary data.</text>
</comment>
<protein>
    <submittedName>
        <fullName evidence="1">Uncharacterized protein</fullName>
    </submittedName>
</protein>
<gene>
    <name evidence="1" type="ORF">LY90DRAFT_510713</name>
</gene>
<evidence type="ECO:0000313" key="1">
    <source>
        <dbReference type="EMBL" id="ORY39215.1"/>
    </source>
</evidence>
<proteinExistence type="predicted"/>
<name>A0A1Y2BYR7_9FUNG</name>
<dbReference type="AlphaFoldDB" id="A0A1Y2BYR7"/>